<protein>
    <submittedName>
        <fullName evidence="1">Regulatory protein GemA</fullName>
    </submittedName>
</protein>
<dbReference type="Pfam" id="PF06252">
    <property type="entry name" value="GemA"/>
    <property type="match status" value="1"/>
</dbReference>
<organism evidence="1">
    <name type="scientific">Pseudomonas solani</name>
    <dbReference type="NCBI Taxonomy" id="2731552"/>
    <lineage>
        <taxon>Bacteria</taxon>
        <taxon>Pseudomonadati</taxon>
        <taxon>Pseudomonadota</taxon>
        <taxon>Gammaproteobacteria</taxon>
        <taxon>Pseudomonadales</taxon>
        <taxon>Pseudomonadaceae</taxon>
        <taxon>Pseudomonas</taxon>
    </lineage>
</organism>
<proteinExistence type="predicted"/>
<evidence type="ECO:0000313" key="1">
    <source>
        <dbReference type="EMBL" id="XBY65189.1"/>
    </source>
</evidence>
<reference evidence="1" key="1">
    <citation type="submission" date="2023-08" db="EMBL/GenBank/DDBJ databases">
        <title>Increased levels of nutrients transform a symbiont into a lethal pathobiont.</title>
        <authorList>
            <person name="Lachnit T."/>
            <person name="Ulrich L."/>
            <person name="Willmer F.M."/>
            <person name="Hasenbein T."/>
            <person name="Steiner L.X."/>
            <person name="Wolters M."/>
            <person name="Herbst E.M."/>
            <person name="Deines P."/>
        </authorList>
    </citation>
    <scope>NUCLEOTIDE SEQUENCE</scope>
    <source>
        <strain evidence="1">T3</strain>
    </source>
</reference>
<dbReference type="InterPro" id="IPR009363">
    <property type="entry name" value="Phage_Mu_Gp16"/>
</dbReference>
<dbReference type="EMBL" id="CP158373">
    <property type="protein sequence ID" value="XBY65189.1"/>
    <property type="molecule type" value="Genomic_DNA"/>
</dbReference>
<accession>A0AAU7Y4I1</accession>
<sequence length="137" mass="15383">MKSPGLTKIQIARRQLGMDDDTYRAMLKRTVGAESSKGLTTRQVGRVLVELERLGFEPTGKARMPTDRQVAEPPPERKALVFKIGAQLAEAGRPWAYADAMAVQMFKVARVEWCEPDQLRRLVAALTYDAKRNGRPQ</sequence>
<gene>
    <name evidence="1" type="ORF">ABS648_05315</name>
</gene>
<dbReference type="AlphaFoldDB" id="A0AAU7Y4I1"/>
<dbReference type="RefSeq" id="WP_350447793.1">
    <property type="nucleotide sequence ID" value="NZ_CP158373.1"/>
</dbReference>
<name>A0AAU7Y4I1_9PSED</name>